<dbReference type="InterPro" id="IPR016084">
    <property type="entry name" value="Haem_Oase-like_multi-hlx"/>
</dbReference>
<gene>
    <name evidence="1" type="ORF">BdWA1_002048</name>
</gene>
<dbReference type="EMBL" id="JALLKP010000002">
    <property type="protein sequence ID" value="KAK2196799.1"/>
    <property type="molecule type" value="Genomic_DNA"/>
</dbReference>
<dbReference type="Proteomes" id="UP001214638">
    <property type="component" value="Unassembled WGS sequence"/>
</dbReference>
<comment type="caution">
    <text evidence="1">The sequence shown here is derived from an EMBL/GenBank/DDBJ whole genome shotgun (WGS) entry which is preliminary data.</text>
</comment>
<protein>
    <submittedName>
        <fullName evidence="1">Hem oxygenase-like</fullName>
    </submittedName>
</protein>
<proteinExistence type="predicted"/>
<dbReference type="AlphaFoldDB" id="A0AAD9PL11"/>
<dbReference type="GeneID" id="94336346"/>
<reference evidence="1" key="1">
    <citation type="journal article" date="2023" name="Nat. Microbiol.">
        <title>Babesia duncani multi-omics identifies virulence factors and drug targets.</title>
        <authorList>
            <person name="Singh P."/>
            <person name="Lonardi S."/>
            <person name="Liang Q."/>
            <person name="Vydyam P."/>
            <person name="Khabirova E."/>
            <person name="Fang T."/>
            <person name="Gihaz S."/>
            <person name="Thekkiniath J."/>
            <person name="Munshi M."/>
            <person name="Abel S."/>
            <person name="Ciampossin L."/>
            <person name="Batugedara G."/>
            <person name="Gupta M."/>
            <person name="Lu X.M."/>
            <person name="Lenz T."/>
            <person name="Chakravarty S."/>
            <person name="Cornillot E."/>
            <person name="Hu Y."/>
            <person name="Ma W."/>
            <person name="Gonzalez L.M."/>
            <person name="Sanchez S."/>
            <person name="Estrada K."/>
            <person name="Sanchez-Flores A."/>
            <person name="Montero E."/>
            <person name="Harb O.S."/>
            <person name="Le Roch K.G."/>
            <person name="Mamoun C.B."/>
        </authorList>
    </citation>
    <scope>NUCLEOTIDE SEQUENCE</scope>
    <source>
        <strain evidence="1">WA1</strain>
    </source>
</reference>
<organism evidence="1 2">
    <name type="scientific">Babesia duncani</name>
    <dbReference type="NCBI Taxonomy" id="323732"/>
    <lineage>
        <taxon>Eukaryota</taxon>
        <taxon>Sar</taxon>
        <taxon>Alveolata</taxon>
        <taxon>Apicomplexa</taxon>
        <taxon>Aconoidasida</taxon>
        <taxon>Piroplasmida</taxon>
        <taxon>Babesiidae</taxon>
        <taxon>Babesia</taxon>
    </lineage>
</organism>
<sequence length="323" mass="37923">MVACVWIPIHKQVYILNVMIKTNHVALLALIVMLNASKCVYGVRKFSIFPQAAYTCFRPFLRKPQVRNRISREERKRRSSFSKQLHREMRLKYWKRHAESINELVPFDNDIPDVDPRRGFVVQEVIPELVKISQDFQTINPTQLYQTFTLRDAYNFMVDIKTLVDCMQEFIKQNQELQIIAQAGPFDQQVKIAADVLRLERYCKDGEYFVNFGNPSLPLTRYLEQLATLSEHQIPAFLSHVLVFYKEWQLGRHRLLGSIQKHLKIVEKFKCSGHDNDAKNVERLVNYAALQWQRNEKDAFIGELEPALQSFSKALMHHFGPQK</sequence>
<dbReference type="RefSeq" id="XP_067803641.1">
    <property type="nucleotide sequence ID" value="XM_067947077.1"/>
</dbReference>
<keyword evidence="2" id="KW-1185">Reference proteome</keyword>
<name>A0AAD9PL11_9APIC</name>
<dbReference type="KEGG" id="bdw:94336346"/>
<accession>A0AAD9PL11</accession>
<dbReference type="SUPFAM" id="SSF48613">
    <property type="entry name" value="Heme oxygenase-like"/>
    <property type="match status" value="1"/>
</dbReference>
<evidence type="ECO:0000313" key="1">
    <source>
        <dbReference type="EMBL" id="KAK2196799.1"/>
    </source>
</evidence>
<evidence type="ECO:0000313" key="2">
    <source>
        <dbReference type="Proteomes" id="UP001214638"/>
    </source>
</evidence>